<sequence>MYGRKKTANRRSYPPAIFSDANPRSRCVRDGPQYSPGGMPYLCQMVMQRWGGRAQGEVGVPVTKETGERKRSLAKARP</sequence>
<accession>A0AB72X5M6</accession>
<feature type="region of interest" description="Disordered" evidence="1">
    <location>
        <begin position="55"/>
        <end position="78"/>
    </location>
</feature>
<reference evidence="2 3" key="1">
    <citation type="submission" date="2023-07" db="EMBL/GenBank/DDBJ databases">
        <authorList>
            <person name="Peeters C."/>
        </authorList>
    </citation>
    <scope>NUCLEOTIDE SEQUENCE [LARGE SCALE GENOMIC DNA]</scope>
    <source>
        <strain evidence="2 3">R-16034</strain>
    </source>
</reference>
<dbReference type="EMBL" id="CATWHI010000002">
    <property type="protein sequence ID" value="CAJ0739263.1"/>
    <property type="molecule type" value="Genomic_DNA"/>
</dbReference>
<gene>
    <name evidence="2" type="ORF">R16034_01547</name>
</gene>
<evidence type="ECO:0000313" key="3">
    <source>
        <dbReference type="Proteomes" id="UP001189225"/>
    </source>
</evidence>
<evidence type="ECO:0000256" key="1">
    <source>
        <dbReference type="SAM" id="MobiDB-lite"/>
    </source>
</evidence>
<comment type="caution">
    <text evidence="2">The sequence shown here is derived from an EMBL/GenBank/DDBJ whole genome shotgun (WGS) entry which is preliminary data.</text>
</comment>
<keyword evidence="3" id="KW-1185">Reference proteome</keyword>
<name>A0AB72X5M6_9RALS</name>
<proteinExistence type="predicted"/>
<organism evidence="2 3">
    <name type="scientific">Ralstonia edaphi</name>
    <dbReference type="NCBI Taxonomy" id="3058599"/>
    <lineage>
        <taxon>Bacteria</taxon>
        <taxon>Pseudomonadati</taxon>
        <taxon>Pseudomonadota</taxon>
        <taxon>Betaproteobacteria</taxon>
        <taxon>Burkholderiales</taxon>
        <taxon>Burkholderiaceae</taxon>
        <taxon>Ralstonia</taxon>
    </lineage>
</organism>
<dbReference type="AlphaFoldDB" id="A0AB72X5M6"/>
<evidence type="ECO:0000313" key="2">
    <source>
        <dbReference type="EMBL" id="CAJ0739263.1"/>
    </source>
</evidence>
<feature type="region of interest" description="Disordered" evidence="1">
    <location>
        <begin position="1"/>
        <end position="29"/>
    </location>
</feature>
<dbReference type="Proteomes" id="UP001189225">
    <property type="component" value="Unassembled WGS sequence"/>
</dbReference>
<protein>
    <submittedName>
        <fullName evidence="2">Uncharacterized protein</fullName>
    </submittedName>
</protein>